<evidence type="ECO:0000313" key="2">
    <source>
        <dbReference type="Proteomes" id="UP001148737"/>
    </source>
</evidence>
<accession>A0ACC1QRF5</accession>
<dbReference type="Proteomes" id="UP001148737">
    <property type="component" value="Unassembled WGS sequence"/>
</dbReference>
<sequence>MTAHDETEREPLLLNRGPVIQPAQDEEDDRTTWQRLIILLPCMALISCFMIGGIMVDIPMSELSEAIICRNIYGVISDPASDPRCKSSAVQSELALIIGWEVTFGFLPSLLLGIPFGLAADKYGRRVILLLACIGGTLYTLNSVIVCRYAETFAPRWRWFGSVFLLIGGGVSTLQSMIYTIIADATTQAQRSTAFLYIATLLTGCSLVASPLTYLAIHLGGTWFAVYLGFTLVALSIPLSALLPETRCAAAVRRAQVYQAAERESTANKDSSSWALRPILHSARQKLALIKHTVFASNPTVGILILSTLFFTLGKSVFMMLLQYVTKRFGWTWAEAGLLISVKNAASMGLTAVVLPGLSQVLLKIGMSPVIKDWWIVRMSAVINITGTLAMGLAPTIKLFIGAMIFNECGGGLQAALRSVVTELVDQANIALVMTVLSISLTVSEMVAGPLMAETFKLGIRLGGVWVGSCYIVSAAIMSVGTIILLTVRVGHHSKTAQAL</sequence>
<gene>
    <name evidence="1" type="ORF">NLG97_g6395</name>
</gene>
<dbReference type="EMBL" id="JANAKD010000836">
    <property type="protein sequence ID" value="KAJ3487537.1"/>
    <property type="molecule type" value="Genomic_DNA"/>
</dbReference>
<reference evidence="1" key="1">
    <citation type="submission" date="2022-07" db="EMBL/GenBank/DDBJ databases">
        <title>Genome Sequence of Lecanicillium saksenae.</title>
        <authorList>
            <person name="Buettner E."/>
        </authorList>
    </citation>
    <scope>NUCLEOTIDE SEQUENCE</scope>
    <source>
        <strain evidence="1">VT-O1</strain>
    </source>
</reference>
<comment type="caution">
    <text evidence="1">The sequence shown here is derived from an EMBL/GenBank/DDBJ whole genome shotgun (WGS) entry which is preliminary data.</text>
</comment>
<protein>
    <submittedName>
        <fullName evidence="1">Uncharacterized protein</fullName>
    </submittedName>
</protein>
<organism evidence="1 2">
    <name type="scientific">Lecanicillium saksenae</name>
    <dbReference type="NCBI Taxonomy" id="468837"/>
    <lineage>
        <taxon>Eukaryota</taxon>
        <taxon>Fungi</taxon>
        <taxon>Dikarya</taxon>
        <taxon>Ascomycota</taxon>
        <taxon>Pezizomycotina</taxon>
        <taxon>Sordariomycetes</taxon>
        <taxon>Hypocreomycetidae</taxon>
        <taxon>Hypocreales</taxon>
        <taxon>Cordycipitaceae</taxon>
        <taxon>Lecanicillium</taxon>
    </lineage>
</organism>
<name>A0ACC1QRF5_9HYPO</name>
<keyword evidence="2" id="KW-1185">Reference proteome</keyword>
<evidence type="ECO:0000313" key="1">
    <source>
        <dbReference type="EMBL" id="KAJ3487537.1"/>
    </source>
</evidence>
<proteinExistence type="predicted"/>